<evidence type="ECO:0000313" key="3">
    <source>
        <dbReference type="EMBL" id="MBT0961187.1"/>
    </source>
</evidence>
<reference evidence="4" key="1">
    <citation type="journal article" date="2022" name="ISME J.">
        <title>Genetic and phylogenetic analysis of dissimilatory iodate-reducing bacteria identifies potential niches across the world's oceans.</title>
        <authorList>
            <person name="Reyes-Umana V."/>
            <person name="Henning Z."/>
            <person name="Lee K."/>
            <person name="Barnum T.P."/>
            <person name="Coates J.D."/>
        </authorList>
    </citation>
    <scope>NUCLEOTIDE SEQUENCE [LARGE SCALE GENOMIC DNA]</scope>
    <source>
        <strain evidence="4">IR12</strain>
    </source>
</reference>
<dbReference type="AlphaFoldDB" id="A0A944DB37"/>
<evidence type="ECO:0000313" key="4">
    <source>
        <dbReference type="Proteomes" id="UP000694660"/>
    </source>
</evidence>
<evidence type="ECO:0000256" key="2">
    <source>
        <dbReference type="ARBA" id="ARBA00022679"/>
    </source>
</evidence>
<keyword evidence="2 3" id="KW-0808">Transferase</keyword>
<accession>A0A944DB37</accession>
<sequence>MQATDTKRRSKLACPDELNHHLRDGMRIMFGGFMGVGTPERLVAAILRHGARRLTLIGNDTAFPHSGVGPLIASGQVERVITSHIGTNPVTGRKMLAGQIAVELVPQGTLAERIRCGGAGLGGVLTPTGVGTMVAEGKMRQLIDGREYLLELPLRAELAILHAKRADQAGNLVYERAARNFNPLMALAADKVIAEVEEIVDTGEIDPDQVMTPGILVDHLILAESH</sequence>
<dbReference type="InterPro" id="IPR004163">
    <property type="entry name" value="CoA_transf_BS"/>
</dbReference>
<dbReference type="PANTHER" id="PTHR13707:SF60">
    <property type="entry name" value="ACETATE COA-TRANSFERASE SUBUNIT ALPHA"/>
    <property type="match status" value="1"/>
</dbReference>
<gene>
    <name evidence="3" type="primary">atoD</name>
    <name evidence="3" type="ORF">I8J34_08365</name>
</gene>
<dbReference type="NCBIfam" id="NF007394">
    <property type="entry name" value="PRK09920.1"/>
    <property type="match status" value="1"/>
</dbReference>
<dbReference type="GO" id="GO:0047371">
    <property type="term" value="F:butyrate-acetoacetate CoA-transferase activity"/>
    <property type="evidence" value="ECO:0007669"/>
    <property type="project" value="UniProtKB-EC"/>
</dbReference>
<dbReference type="InterPro" id="IPR037171">
    <property type="entry name" value="NagB/RpiA_transferase-like"/>
</dbReference>
<comment type="similarity">
    <text evidence="1">Belongs to the 3-oxoacid CoA-transferase subunit A family.</text>
</comment>
<comment type="caution">
    <text evidence="3">The sequence shown here is derived from an EMBL/GenBank/DDBJ whole genome shotgun (WGS) entry which is preliminary data.</text>
</comment>
<dbReference type="RefSeq" id="WP_214360946.1">
    <property type="nucleotide sequence ID" value="NZ_JAEKFT010000007.1"/>
</dbReference>
<name>A0A944DB37_DENI1</name>
<proteinExistence type="inferred from homology"/>
<dbReference type="EC" id="2.8.3.9" evidence="3"/>
<dbReference type="SMART" id="SM00882">
    <property type="entry name" value="CoA_trans"/>
    <property type="match status" value="1"/>
</dbReference>
<keyword evidence="4" id="KW-1185">Reference proteome</keyword>
<dbReference type="NCBIfam" id="TIGR02429">
    <property type="entry name" value="pcaI_scoA_fam"/>
    <property type="match status" value="1"/>
</dbReference>
<protein>
    <submittedName>
        <fullName evidence="3">Acetate CoA-transferase subunit alpha</fullName>
        <ecNumber evidence="3">2.8.3.9</ecNumber>
    </submittedName>
</protein>
<organism evidence="3 4">
    <name type="scientific">Denitromonas iodatirespirans</name>
    <dbReference type="NCBI Taxonomy" id="2795389"/>
    <lineage>
        <taxon>Bacteria</taxon>
        <taxon>Pseudomonadati</taxon>
        <taxon>Pseudomonadota</taxon>
        <taxon>Betaproteobacteria</taxon>
        <taxon>Rhodocyclales</taxon>
        <taxon>Zoogloeaceae</taxon>
        <taxon>Denitromonas</taxon>
    </lineage>
</organism>
<dbReference type="Gene3D" id="3.40.1080.10">
    <property type="entry name" value="Glutaconate Coenzyme A-transferase"/>
    <property type="match status" value="1"/>
</dbReference>
<dbReference type="InterPro" id="IPR004165">
    <property type="entry name" value="CoA_trans_fam_I"/>
</dbReference>
<dbReference type="InterPro" id="IPR012792">
    <property type="entry name" value="3-oxoacid_CoA-transf_A"/>
</dbReference>
<dbReference type="EMBL" id="JAEKFT010000007">
    <property type="protein sequence ID" value="MBT0961187.1"/>
    <property type="molecule type" value="Genomic_DNA"/>
</dbReference>
<dbReference type="SUPFAM" id="SSF100950">
    <property type="entry name" value="NagB/RpiA/CoA transferase-like"/>
    <property type="match status" value="1"/>
</dbReference>
<dbReference type="PROSITE" id="PS01273">
    <property type="entry name" value="COA_TRANSF_1"/>
    <property type="match status" value="1"/>
</dbReference>
<evidence type="ECO:0000256" key="1">
    <source>
        <dbReference type="ARBA" id="ARBA00005612"/>
    </source>
</evidence>
<dbReference type="PANTHER" id="PTHR13707">
    <property type="entry name" value="KETOACID-COENZYME A TRANSFERASE"/>
    <property type="match status" value="1"/>
</dbReference>
<dbReference type="Pfam" id="PF01144">
    <property type="entry name" value="CoA_trans"/>
    <property type="match status" value="1"/>
</dbReference>
<dbReference type="Proteomes" id="UP000694660">
    <property type="component" value="Unassembled WGS sequence"/>
</dbReference>